<sequence>MSDVLADGVKQGLKEPARAADRAGRTRSPYSAVARPAGLWETVTLRSCGRKSEAAPRGIVTRMGGDPQELREHSE</sequence>
<evidence type="ECO:0000313" key="2">
    <source>
        <dbReference type="EMBL" id="GLS20120.1"/>
    </source>
</evidence>
<feature type="region of interest" description="Disordered" evidence="1">
    <location>
        <begin position="50"/>
        <end position="75"/>
    </location>
</feature>
<protein>
    <submittedName>
        <fullName evidence="2">Uncharacterized protein</fullName>
    </submittedName>
</protein>
<proteinExistence type="predicted"/>
<feature type="region of interest" description="Disordered" evidence="1">
    <location>
        <begin position="1"/>
        <end position="31"/>
    </location>
</feature>
<gene>
    <name evidence="2" type="ORF">GCM10007874_31370</name>
</gene>
<dbReference type="EMBL" id="BSPC01000027">
    <property type="protein sequence ID" value="GLS20120.1"/>
    <property type="molecule type" value="Genomic_DNA"/>
</dbReference>
<reference evidence="3" key="1">
    <citation type="journal article" date="2019" name="Int. J. Syst. Evol. Microbiol.">
        <title>The Global Catalogue of Microorganisms (GCM) 10K type strain sequencing project: providing services to taxonomists for standard genome sequencing and annotation.</title>
        <authorList>
            <consortium name="The Broad Institute Genomics Platform"/>
            <consortium name="The Broad Institute Genome Sequencing Center for Infectious Disease"/>
            <person name="Wu L."/>
            <person name="Ma J."/>
        </authorList>
    </citation>
    <scope>NUCLEOTIDE SEQUENCE [LARGE SCALE GENOMIC DNA]</scope>
    <source>
        <strain evidence="3">NBRC 101365</strain>
    </source>
</reference>
<feature type="compositionally biased region" description="Basic and acidic residues" evidence="1">
    <location>
        <begin position="12"/>
        <end position="24"/>
    </location>
</feature>
<organism evidence="2 3">
    <name type="scientific">Labrys miyagiensis</name>
    <dbReference type="NCBI Taxonomy" id="346912"/>
    <lineage>
        <taxon>Bacteria</taxon>
        <taxon>Pseudomonadati</taxon>
        <taxon>Pseudomonadota</taxon>
        <taxon>Alphaproteobacteria</taxon>
        <taxon>Hyphomicrobiales</taxon>
        <taxon>Xanthobacteraceae</taxon>
        <taxon>Labrys</taxon>
    </lineage>
</organism>
<name>A0ABQ6CIX3_9HYPH</name>
<accession>A0ABQ6CIX3</accession>
<evidence type="ECO:0000256" key="1">
    <source>
        <dbReference type="SAM" id="MobiDB-lite"/>
    </source>
</evidence>
<dbReference type="Proteomes" id="UP001156882">
    <property type="component" value="Unassembled WGS sequence"/>
</dbReference>
<evidence type="ECO:0000313" key="3">
    <source>
        <dbReference type="Proteomes" id="UP001156882"/>
    </source>
</evidence>
<comment type="caution">
    <text evidence="2">The sequence shown here is derived from an EMBL/GenBank/DDBJ whole genome shotgun (WGS) entry which is preliminary data.</text>
</comment>
<keyword evidence="3" id="KW-1185">Reference proteome</keyword>